<evidence type="ECO:0000313" key="1">
    <source>
        <dbReference type="EMBL" id="NGO66816.1"/>
    </source>
</evidence>
<accession>A0A6G4WNG8</accession>
<protein>
    <submittedName>
        <fullName evidence="1">Uncharacterized protein</fullName>
    </submittedName>
</protein>
<comment type="caution">
    <text evidence="1">The sequence shown here is derived from an EMBL/GenBank/DDBJ whole genome shotgun (WGS) entry which is preliminary data.</text>
</comment>
<organism evidence="1 2">
    <name type="scientific">Streptomyces boncukensis</name>
    <dbReference type="NCBI Taxonomy" id="2711219"/>
    <lineage>
        <taxon>Bacteria</taxon>
        <taxon>Bacillati</taxon>
        <taxon>Actinomycetota</taxon>
        <taxon>Actinomycetes</taxon>
        <taxon>Kitasatosporales</taxon>
        <taxon>Streptomycetaceae</taxon>
        <taxon>Streptomyces</taxon>
    </lineage>
</organism>
<gene>
    <name evidence="1" type="ORF">G5C65_00245</name>
</gene>
<proteinExistence type="predicted"/>
<dbReference type="RefSeq" id="WP_165296491.1">
    <property type="nucleotide sequence ID" value="NZ_JAAKZZ010000001.1"/>
</dbReference>
<dbReference type="Proteomes" id="UP000477722">
    <property type="component" value="Unassembled WGS sequence"/>
</dbReference>
<sequence length="210" mass="23636">MIFQAETLRLTPLDTRWHLIERDALTLAGRRTVLTTGHRTKREVIAEFGDICCEDQPEAWETLRVEISAVRPDTYALSEVLAAVTRTGVAAIEAWGPYDEPSGTWPYFVATAVDFETQGACVASHREGCDFSGRLFEEVWGLCTEDWYEPRDADGRRRPFTPVIAPKDGAKWGAFDTDTPPPTASSSAVWDRLLESDWFRKLSMRYNASA</sequence>
<dbReference type="AlphaFoldDB" id="A0A6G4WNG8"/>
<evidence type="ECO:0000313" key="2">
    <source>
        <dbReference type="Proteomes" id="UP000477722"/>
    </source>
</evidence>
<name>A0A6G4WNG8_9ACTN</name>
<keyword evidence="2" id="KW-1185">Reference proteome</keyword>
<reference evidence="1 2" key="1">
    <citation type="submission" date="2020-02" db="EMBL/GenBank/DDBJ databases">
        <title>Whole-genome analyses of novel actinobacteria.</title>
        <authorList>
            <person name="Sahin N."/>
            <person name="Tatar D."/>
        </authorList>
    </citation>
    <scope>NUCLEOTIDE SEQUENCE [LARGE SCALE GENOMIC DNA]</scope>
    <source>
        <strain evidence="1 2">SB3404</strain>
    </source>
</reference>
<dbReference type="EMBL" id="JAAKZZ010000001">
    <property type="protein sequence ID" value="NGO66816.1"/>
    <property type="molecule type" value="Genomic_DNA"/>
</dbReference>